<evidence type="ECO:0000313" key="4">
    <source>
        <dbReference type="Proteomes" id="UP001597063"/>
    </source>
</evidence>
<feature type="region of interest" description="Disordered" evidence="1">
    <location>
        <begin position="1"/>
        <end position="43"/>
    </location>
</feature>
<dbReference type="Proteomes" id="UP001597063">
    <property type="component" value="Unassembled WGS sequence"/>
</dbReference>
<accession>A0ABW2XBC4</accession>
<comment type="caution">
    <text evidence="3">The sequence shown here is derived from an EMBL/GenBank/DDBJ whole genome shotgun (WGS) entry which is preliminary data.</text>
</comment>
<sequence>MAQSVRTCGGLSDKQHHGGKVSTPGLSAPSWRKSSYSDSEGGNCVEVAAGESVVAVRDSTDPDGPRLLIGRAAFAALALDVRAGRYDR</sequence>
<keyword evidence="4" id="KW-1185">Reference proteome</keyword>
<organism evidence="3 4">
    <name type="scientific">Actinomadura fibrosa</name>
    <dbReference type="NCBI Taxonomy" id="111802"/>
    <lineage>
        <taxon>Bacteria</taxon>
        <taxon>Bacillati</taxon>
        <taxon>Actinomycetota</taxon>
        <taxon>Actinomycetes</taxon>
        <taxon>Streptosporangiales</taxon>
        <taxon>Thermomonosporaceae</taxon>
        <taxon>Actinomadura</taxon>
    </lineage>
</organism>
<dbReference type="Pfam" id="PF04149">
    <property type="entry name" value="DUF397"/>
    <property type="match status" value="1"/>
</dbReference>
<feature type="domain" description="DUF397" evidence="2">
    <location>
        <begin position="30"/>
        <end position="82"/>
    </location>
</feature>
<proteinExistence type="predicted"/>
<dbReference type="InterPro" id="IPR007278">
    <property type="entry name" value="DUF397"/>
</dbReference>
<gene>
    <name evidence="3" type="ORF">ACFQZM_02035</name>
</gene>
<evidence type="ECO:0000256" key="1">
    <source>
        <dbReference type="SAM" id="MobiDB-lite"/>
    </source>
</evidence>
<evidence type="ECO:0000313" key="3">
    <source>
        <dbReference type="EMBL" id="MFD0683262.1"/>
    </source>
</evidence>
<dbReference type="RefSeq" id="WP_306440668.1">
    <property type="nucleotide sequence ID" value="NZ_CAACUY010000066.1"/>
</dbReference>
<protein>
    <submittedName>
        <fullName evidence="3">DUF397 domain-containing protein</fullName>
    </submittedName>
</protein>
<name>A0ABW2XBC4_9ACTN</name>
<dbReference type="EMBL" id="JBHTGP010000001">
    <property type="protein sequence ID" value="MFD0683262.1"/>
    <property type="molecule type" value="Genomic_DNA"/>
</dbReference>
<evidence type="ECO:0000259" key="2">
    <source>
        <dbReference type="Pfam" id="PF04149"/>
    </source>
</evidence>
<reference evidence="4" key="1">
    <citation type="journal article" date="2019" name="Int. J. Syst. Evol. Microbiol.">
        <title>The Global Catalogue of Microorganisms (GCM) 10K type strain sequencing project: providing services to taxonomists for standard genome sequencing and annotation.</title>
        <authorList>
            <consortium name="The Broad Institute Genomics Platform"/>
            <consortium name="The Broad Institute Genome Sequencing Center for Infectious Disease"/>
            <person name="Wu L."/>
            <person name="Ma J."/>
        </authorList>
    </citation>
    <scope>NUCLEOTIDE SEQUENCE [LARGE SCALE GENOMIC DNA]</scope>
    <source>
        <strain evidence="4">JCM 9371</strain>
    </source>
</reference>